<dbReference type="PROSITE" id="PS50112">
    <property type="entry name" value="PAS"/>
    <property type="match status" value="1"/>
</dbReference>
<evidence type="ECO:0000259" key="9">
    <source>
        <dbReference type="PROSITE" id="PS50112"/>
    </source>
</evidence>
<reference evidence="10 11" key="1">
    <citation type="submission" date="2018-09" db="EMBL/GenBank/DDBJ databases">
        <authorList>
            <person name="Zhu H."/>
        </authorList>
    </citation>
    <scope>NUCLEOTIDE SEQUENCE [LARGE SCALE GENOMIC DNA]</scope>
    <source>
        <strain evidence="10 11">K2R10-39</strain>
    </source>
</reference>
<evidence type="ECO:0000313" key="10">
    <source>
        <dbReference type="EMBL" id="RJG06495.1"/>
    </source>
</evidence>
<dbReference type="GO" id="GO:0000155">
    <property type="term" value="F:phosphorelay sensor kinase activity"/>
    <property type="evidence" value="ECO:0007669"/>
    <property type="project" value="InterPro"/>
</dbReference>
<evidence type="ECO:0000256" key="8">
    <source>
        <dbReference type="ARBA" id="ARBA00023012"/>
    </source>
</evidence>
<dbReference type="SMART" id="SM00091">
    <property type="entry name" value="PAS"/>
    <property type="match status" value="1"/>
</dbReference>
<evidence type="ECO:0000256" key="1">
    <source>
        <dbReference type="ARBA" id="ARBA00000085"/>
    </source>
</evidence>
<name>A0A418X236_9BURK</name>
<dbReference type="Pfam" id="PF02518">
    <property type="entry name" value="HATPase_c"/>
    <property type="match status" value="1"/>
</dbReference>
<dbReference type="GO" id="GO:0006355">
    <property type="term" value="P:regulation of DNA-templated transcription"/>
    <property type="evidence" value="ECO:0007669"/>
    <property type="project" value="InterPro"/>
</dbReference>
<dbReference type="PANTHER" id="PTHR24421">
    <property type="entry name" value="NITRATE/NITRITE SENSOR PROTEIN NARX-RELATED"/>
    <property type="match status" value="1"/>
</dbReference>
<dbReference type="Gene3D" id="1.20.5.1930">
    <property type="match status" value="1"/>
</dbReference>
<keyword evidence="3" id="KW-0597">Phosphoprotein</keyword>
<organism evidence="10 11">
    <name type="scientific">Noviherbaspirillum cavernae</name>
    <dbReference type="NCBI Taxonomy" id="2320862"/>
    <lineage>
        <taxon>Bacteria</taxon>
        <taxon>Pseudomonadati</taxon>
        <taxon>Pseudomonadota</taxon>
        <taxon>Betaproteobacteria</taxon>
        <taxon>Burkholderiales</taxon>
        <taxon>Oxalobacteraceae</taxon>
        <taxon>Noviherbaspirillum</taxon>
    </lineage>
</organism>
<dbReference type="InterPro" id="IPR000014">
    <property type="entry name" value="PAS"/>
</dbReference>
<dbReference type="InterPro" id="IPR050482">
    <property type="entry name" value="Sensor_HK_TwoCompSys"/>
</dbReference>
<dbReference type="InterPro" id="IPR013767">
    <property type="entry name" value="PAS_fold"/>
</dbReference>
<dbReference type="GO" id="GO:0005524">
    <property type="term" value="F:ATP binding"/>
    <property type="evidence" value="ECO:0007669"/>
    <property type="project" value="UniProtKB-KW"/>
</dbReference>
<comment type="catalytic activity">
    <reaction evidence="1">
        <text>ATP + protein L-histidine = ADP + protein N-phospho-L-histidine.</text>
        <dbReference type="EC" id="2.7.13.3"/>
    </reaction>
</comment>
<evidence type="ECO:0000256" key="4">
    <source>
        <dbReference type="ARBA" id="ARBA00022679"/>
    </source>
</evidence>
<dbReference type="SUPFAM" id="SSF55874">
    <property type="entry name" value="ATPase domain of HSP90 chaperone/DNA topoisomerase II/histidine kinase"/>
    <property type="match status" value="1"/>
</dbReference>
<evidence type="ECO:0000256" key="6">
    <source>
        <dbReference type="ARBA" id="ARBA00022777"/>
    </source>
</evidence>
<dbReference type="NCBIfam" id="TIGR00229">
    <property type="entry name" value="sensory_box"/>
    <property type="match status" value="1"/>
</dbReference>
<evidence type="ECO:0000256" key="3">
    <source>
        <dbReference type="ARBA" id="ARBA00022553"/>
    </source>
</evidence>
<proteinExistence type="predicted"/>
<dbReference type="InterPro" id="IPR011712">
    <property type="entry name" value="Sig_transdc_His_kin_sub3_dim/P"/>
</dbReference>
<dbReference type="SUPFAM" id="SSF55785">
    <property type="entry name" value="PYP-like sensor domain (PAS domain)"/>
    <property type="match status" value="1"/>
</dbReference>
<evidence type="ECO:0000256" key="7">
    <source>
        <dbReference type="ARBA" id="ARBA00022840"/>
    </source>
</evidence>
<dbReference type="EC" id="2.7.13.3" evidence="2"/>
<evidence type="ECO:0000256" key="2">
    <source>
        <dbReference type="ARBA" id="ARBA00012438"/>
    </source>
</evidence>
<dbReference type="EMBL" id="QYUN01000002">
    <property type="protein sequence ID" value="RJG06495.1"/>
    <property type="molecule type" value="Genomic_DNA"/>
</dbReference>
<keyword evidence="4" id="KW-0808">Transferase</keyword>
<dbReference type="GO" id="GO:0016020">
    <property type="term" value="C:membrane"/>
    <property type="evidence" value="ECO:0007669"/>
    <property type="project" value="InterPro"/>
</dbReference>
<dbReference type="InterPro" id="IPR003594">
    <property type="entry name" value="HATPase_dom"/>
</dbReference>
<dbReference type="Gene3D" id="3.30.450.20">
    <property type="entry name" value="PAS domain"/>
    <property type="match status" value="1"/>
</dbReference>
<keyword evidence="8" id="KW-0902">Two-component regulatory system</keyword>
<evidence type="ECO:0000313" key="11">
    <source>
        <dbReference type="Proteomes" id="UP000285190"/>
    </source>
</evidence>
<dbReference type="Gene3D" id="3.30.565.10">
    <property type="entry name" value="Histidine kinase-like ATPase, C-terminal domain"/>
    <property type="match status" value="1"/>
</dbReference>
<keyword evidence="7" id="KW-0067">ATP-binding</keyword>
<keyword evidence="5" id="KW-0547">Nucleotide-binding</keyword>
<comment type="caution">
    <text evidence="10">The sequence shown here is derived from an EMBL/GenBank/DDBJ whole genome shotgun (WGS) entry which is preliminary data.</text>
</comment>
<keyword evidence="11" id="KW-1185">Reference proteome</keyword>
<dbReference type="CDD" id="cd00130">
    <property type="entry name" value="PAS"/>
    <property type="match status" value="1"/>
</dbReference>
<dbReference type="AlphaFoldDB" id="A0A418X236"/>
<dbReference type="Proteomes" id="UP000285190">
    <property type="component" value="Unassembled WGS sequence"/>
</dbReference>
<protein>
    <recommendedName>
        <fullName evidence="2">histidine kinase</fullName>
        <ecNumber evidence="2">2.7.13.3</ecNumber>
    </recommendedName>
</protein>
<evidence type="ECO:0000256" key="5">
    <source>
        <dbReference type="ARBA" id="ARBA00022741"/>
    </source>
</evidence>
<dbReference type="InterPro" id="IPR036890">
    <property type="entry name" value="HATPase_C_sf"/>
</dbReference>
<feature type="domain" description="PAS" evidence="9">
    <location>
        <begin position="76"/>
        <end position="128"/>
    </location>
</feature>
<dbReference type="CDD" id="cd16917">
    <property type="entry name" value="HATPase_UhpB-NarQ-NarX-like"/>
    <property type="match status" value="1"/>
</dbReference>
<keyword evidence="6 10" id="KW-0418">Kinase</keyword>
<dbReference type="PANTHER" id="PTHR24421:SF10">
    <property type="entry name" value="NITRATE_NITRITE SENSOR PROTEIN NARQ"/>
    <property type="match status" value="1"/>
</dbReference>
<dbReference type="Pfam" id="PF07730">
    <property type="entry name" value="HisKA_3"/>
    <property type="match status" value="1"/>
</dbReference>
<dbReference type="GO" id="GO:0046983">
    <property type="term" value="F:protein dimerization activity"/>
    <property type="evidence" value="ECO:0007669"/>
    <property type="project" value="InterPro"/>
</dbReference>
<dbReference type="InterPro" id="IPR035965">
    <property type="entry name" value="PAS-like_dom_sf"/>
</dbReference>
<gene>
    <name evidence="10" type="ORF">D3870_11160</name>
</gene>
<accession>A0A418X236</accession>
<dbReference type="Pfam" id="PF00989">
    <property type="entry name" value="PAS"/>
    <property type="match status" value="1"/>
</dbReference>
<sequence length="425" mass="47158">MNLQAVPTTLLYRANVLNNAAEGDMHDRTAGTNSRPQYFHHEALTQRNVMTAHLEHGSSRFLDSVTTHSRFPVNKAGASLLSIIQSAIDSVIVTDAACRIVLVNHKTERMFGYPASLLLDKSVNILLPTRIGAEQERRMERFSAIRVNGKRTRLSLRGVHANGEEFSVNACVSRITLHAETFLVAVLRNLDAQIGVNRKRRLPRTSELRRLAVSSQQASEVEKRRFSRELYDDIGQRLSVLKLDLDWLENSLPTTNTHVPARVAQMQSMLDKVITMTKCMASTLRPPLLDDFGLMPAVEWMGDNFQKKTGIKCRVDGVGMKAKLGDPVESAVFRVIQESLSNVEKHSGANNVWIALRHAEGRLEVMVRDDGVGIGPNNEDKPGCYGLIAMQERIVVLGGTITIENINPQGVGIHLSIPVDPLPLQ</sequence>